<organism evidence="1 2">
    <name type="scientific">Trichonephila clavipes</name>
    <name type="common">Golden silk orbweaver</name>
    <name type="synonym">Nephila clavipes</name>
    <dbReference type="NCBI Taxonomy" id="2585209"/>
    <lineage>
        <taxon>Eukaryota</taxon>
        <taxon>Metazoa</taxon>
        <taxon>Ecdysozoa</taxon>
        <taxon>Arthropoda</taxon>
        <taxon>Chelicerata</taxon>
        <taxon>Arachnida</taxon>
        <taxon>Araneae</taxon>
        <taxon>Araneomorphae</taxon>
        <taxon>Entelegynae</taxon>
        <taxon>Araneoidea</taxon>
        <taxon>Nephilidae</taxon>
        <taxon>Trichonephila</taxon>
    </lineage>
</organism>
<dbReference type="AlphaFoldDB" id="A0A8X6RDP7"/>
<keyword evidence="2" id="KW-1185">Reference proteome</keyword>
<reference evidence="1" key="1">
    <citation type="submission" date="2020-08" db="EMBL/GenBank/DDBJ databases">
        <title>Multicomponent nature underlies the extraordinary mechanical properties of spider dragline silk.</title>
        <authorList>
            <person name="Kono N."/>
            <person name="Nakamura H."/>
            <person name="Mori M."/>
            <person name="Yoshida Y."/>
            <person name="Ohtoshi R."/>
            <person name="Malay A.D."/>
            <person name="Moran D.A.P."/>
            <person name="Tomita M."/>
            <person name="Numata K."/>
            <person name="Arakawa K."/>
        </authorList>
    </citation>
    <scope>NUCLEOTIDE SEQUENCE</scope>
</reference>
<sequence>MWRGPPDERMPDQKGRNTILLKLSNCRPFYDIPTPLAHADTSRDVLPRRGTSHPLPHRACGCLRHPSLHYLGSTISSSITILTAPHLSPNQETPLQPATTAKD</sequence>
<gene>
    <name evidence="1" type="ORF">TNCV_140421</name>
</gene>
<evidence type="ECO:0000313" key="1">
    <source>
        <dbReference type="EMBL" id="GFX93098.1"/>
    </source>
</evidence>
<dbReference type="EMBL" id="BMAU01021171">
    <property type="protein sequence ID" value="GFX93098.1"/>
    <property type="molecule type" value="Genomic_DNA"/>
</dbReference>
<dbReference type="Proteomes" id="UP000887159">
    <property type="component" value="Unassembled WGS sequence"/>
</dbReference>
<proteinExistence type="predicted"/>
<comment type="caution">
    <text evidence="1">The sequence shown here is derived from an EMBL/GenBank/DDBJ whole genome shotgun (WGS) entry which is preliminary data.</text>
</comment>
<protein>
    <submittedName>
        <fullName evidence="1">Uncharacterized protein</fullName>
    </submittedName>
</protein>
<accession>A0A8X6RDP7</accession>
<name>A0A8X6RDP7_TRICX</name>
<evidence type="ECO:0000313" key="2">
    <source>
        <dbReference type="Proteomes" id="UP000887159"/>
    </source>
</evidence>